<dbReference type="RefSeq" id="WP_166381107.1">
    <property type="nucleotide sequence ID" value="NZ_BAAATT010000019.1"/>
</dbReference>
<keyword evidence="1" id="KW-0732">Signal</keyword>
<evidence type="ECO:0000313" key="3">
    <source>
        <dbReference type="Proteomes" id="UP000660339"/>
    </source>
</evidence>
<comment type="caution">
    <text evidence="2">The sequence shown here is derived from an EMBL/GenBank/DDBJ whole genome shotgun (WGS) entry which is preliminary data.</text>
</comment>
<evidence type="ECO:0000313" key="2">
    <source>
        <dbReference type="EMBL" id="GIG18322.1"/>
    </source>
</evidence>
<dbReference type="EMBL" id="BONJ01000039">
    <property type="protein sequence ID" value="GIG18322.1"/>
    <property type="molecule type" value="Genomic_DNA"/>
</dbReference>
<gene>
    <name evidence="2" type="ORF">Cme02nite_66540</name>
</gene>
<proteinExistence type="predicted"/>
<evidence type="ECO:0008006" key="4">
    <source>
        <dbReference type="Google" id="ProtNLM"/>
    </source>
</evidence>
<feature type="signal peptide" evidence="1">
    <location>
        <begin position="1"/>
        <end position="24"/>
    </location>
</feature>
<reference evidence="2" key="1">
    <citation type="submission" date="2021-01" db="EMBL/GenBank/DDBJ databases">
        <title>Whole genome shotgun sequence of Catellatospora methionotrophica NBRC 14553.</title>
        <authorList>
            <person name="Komaki H."/>
            <person name="Tamura T."/>
        </authorList>
    </citation>
    <scope>NUCLEOTIDE SEQUENCE</scope>
    <source>
        <strain evidence="2">NBRC 14553</strain>
    </source>
</reference>
<feature type="chain" id="PRO_5035308936" description="Lipoprotein" evidence="1">
    <location>
        <begin position="25"/>
        <end position="291"/>
    </location>
</feature>
<organism evidence="2 3">
    <name type="scientific">Catellatospora methionotrophica</name>
    <dbReference type="NCBI Taxonomy" id="121620"/>
    <lineage>
        <taxon>Bacteria</taxon>
        <taxon>Bacillati</taxon>
        <taxon>Actinomycetota</taxon>
        <taxon>Actinomycetes</taxon>
        <taxon>Micromonosporales</taxon>
        <taxon>Micromonosporaceae</taxon>
        <taxon>Catellatospora</taxon>
    </lineage>
</organism>
<protein>
    <recommendedName>
        <fullName evidence="4">Lipoprotein</fullName>
    </recommendedName>
</protein>
<name>A0A8J3LFD8_9ACTN</name>
<keyword evidence="3" id="KW-1185">Reference proteome</keyword>
<accession>A0A8J3LFD8</accession>
<dbReference type="Proteomes" id="UP000660339">
    <property type="component" value="Unassembled WGS sequence"/>
</dbReference>
<dbReference type="AlphaFoldDB" id="A0A8J3LFD8"/>
<dbReference type="PROSITE" id="PS51257">
    <property type="entry name" value="PROKAR_LIPOPROTEIN"/>
    <property type="match status" value="1"/>
</dbReference>
<sequence>MKRTPVRLAARLLAVPLLLLTACAPVPEPGVAVPGAGAAAAPGDVTELLARFAGFPADRVPRPILLLHGRLVDHGYTTGDAKIAMSQGRLELRAALPQSPATVRVALPDGPADLPVISARQAYDLIIAGGDPASAPDASPPPLVYTKVALGEAVFATDRGPRTLPAWLFTSPQGLRPLAVAAPAESALWPVRYEDGVIDSSGLAADGVTLTVTLRAAPEPCPGQPKREYAAEAVETATAVAVRLRVVADAPASPDGGGDCARDMMLRTAEYTVRLERPLGNRVLVNATGGL</sequence>
<evidence type="ECO:0000256" key="1">
    <source>
        <dbReference type="SAM" id="SignalP"/>
    </source>
</evidence>